<dbReference type="AlphaFoldDB" id="A0AAV3XGW8"/>
<protein>
    <recommendedName>
        <fullName evidence="3">EfeO-type cupredoxin-like domain-containing protein</fullName>
    </recommendedName>
</protein>
<sequence length="142" mass="15858">MFKTLLPGILTATTLLVAPALLPKLVEAGPKFLGTGKTIQPGQAISLQVTNNTSESIQVELPSYTGPITMRPRQRLKLNFRLRPQDKGVSFLYWSPQANLPLQARVAKPNAKTLHVELRPGSYYNDDRAIFDSEFNDTLYIF</sequence>
<evidence type="ECO:0008006" key="3">
    <source>
        <dbReference type="Google" id="ProtNLM"/>
    </source>
</evidence>
<gene>
    <name evidence="1" type="ORF">MiSe_55720</name>
</gene>
<proteinExistence type="predicted"/>
<dbReference type="Proteomes" id="UP001050975">
    <property type="component" value="Unassembled WGS sequence"/>
</dbReference>
<dbReference type="EMBL" id="BLAY01000099">
    <property type="protein sequence ID" value="GET40761.1"/>
    <property type="molecule type" value="Genomic_DNA"/>
</dbReference>
<reference evidence="1" key="1">
    <citation type="submission" date="2019-10" db="EMBL/GenBank/DDBJ databases">
        <title>Draft genome sequece of Microseira wollei NIES-4236.</title>
        <authorList>
            <person name="Yamaguchi H."/>
            <person name="Suzuki S."/>
            <person name="Kawachi M."/>
        </authorList>
    </citation>
    <scope>NUCLEOTIDE SEQUENCE</scope>
    <source>
        <strain evidence="1">NIES-4236</strain>
    </source>
</reference>
<dbReference type="RefSeq" id="WP_226586871.1">
    <property type="nucleotide sequence ID" value="NZ_BLAY01000099.1"/>
</dbReference>
<organism evidence="1 2">
    <name type="scientific">Microseira wollei NIES-4236</name>
    <dbReference type="NCBI Taxonomy" id="2530354"/>
    <lineage>
        <taxon>Bacteria</taxon>
        <taxon>Bacillati</taxon>
        <taxon>Cyanobacteriota</taxon>
        <taxon>Cyanophyceae</taxon>
        <taxon>Oscillatoriophycideae</taxon>
        <taxon>Aerosakkonematales</taxon>
        <taxon>Aerosakkonemataceae</taxon>
        <taxon>Microseira</taxon>
    </lineage>
</organism>
<evidence type="ECO:0000313" key="1">
    <source>
        <dbReference type="EMBL" id="GET40761.1"/>
    </source>
</evidence>
<name>A0AAV3XGW8_9CYAN</name>
<comment type="caution">
    <text evidence="1">The sequence shown here is derived from an EMBL/GenBank/DDBJ whole genome shotgun (WGS) entry which is preliminary data.</text>
</comment>
<evidence type="ECO:0000313" key="2">
    <source>
        <dbReference type="Proteomes" id="UP001050975"/>
    </source>
</evidence>
<keyword evidence="2" id="KW-1185">Reference proteome</keyword>
<accession>A0AAV3XGW8</accession>